<evidence type="ECO:0000256" key="1">
    <source>
        <dbReference type="SAM" id="SignalP"/>
    </source>
</evidence>
<feature type="signal peptide" evidence="1">
    <location>
        <begin position="1"/>
        <end position="22"/>
    </location>
</feature>
<dbReference type="EMBL" id="JAGTXB010000027">
    <property type="protein sequence ID" value="MBS0032003.1"/>
    <property type="molecule type" value="Genomic_DNA"/>
</dbReference>
<name>A0ABS5J9W1_9BACT</name>
<keyword evidence="3" id="KW-1185">Reference proteome</keyword>
<dbReference type="SUPFAM" id="SSF53474">
    <property type="entry name" value="alpha/beta-Hydrolases"/>
    <property type="match status" value="1"/>
</dbReference>
<sequence>MKQTHFFSLLLSILLISLCAQAQYIERITFDAKDSANGFYLAVPPRSKDIKGVLVVLSNFYQLDDLVPETKLHNVAYANDLLTVFVSLQLHLYADSTTIGRINTVLQHVVTKYHTDTTKFVLAGHDFASNIALRYTELTRQYPADYPLQPRAVFTVSGPVDLVSLWHWCERFVKRNDSPGQQGDAGYLLDYMSRENGTLYKNPGRYKWLTPFNREDTAAGNEVFLQQVPVRMYYDTDIAWWLKEKHNSLFDMHMADATALLNRLQLSGNKAVSFIAAKQPGKRVNGARYGDAFSIVDEVECIQWIKKQLDIFDPVNYEPAYKLATPQHWAVERFSFPIAFAPKIPYNGVEDVRFAPGWGDSSSVEHWTYAFLWWLQGQPAINAATLSASLTDYYNGLVGRNIDQRKIPAEKVIPTVANIKKIKTAAGDAETYAGTVKMLNYLVQRPMVLNCVIHLKVYKLKQRTALFFELSPQPLQHTVWEQMEQLWSGFYVE</sequence>
<dbReference type="RefSeq" id="WP_211977164.1">
    <property type="nucleotide sequence ID" value="NZ_CBFHAM010000018.1"/>
</dbReference>
<reference evidence="2 3" key="1">
    <citation type="submission" date="2021-04" db="EMBL/GenBank/DDBJ databases">
        <title>Chitinophaga sp. nov., isolated from the rhizosphere soil.</title>
        <authorList>
            <person name="He S."/>
        </authorList>
    </citation>
    <scope>NUCLEOTIDE SEQUENCE [LARGE SCALE GENOMIC DNA]</scope>
    <source>
        <strain evidence="2 3">2R12</strain>
    </source>
</reference>
<comment type="caution">
    <text evidence="2">The sequence shown here is derived from an EMBL/GenBank/DDBJ whole genome shotgun (WGS) entry which is preliminary data.</text>
</comment>
<proteinExistence type="predicted"/>
<evidence type="ECO:0000313" key="3">
    <source>
        <dbReference type="Proteomes" id="UP000676386"/>
    </source>
</evidence>
<keyword evidence="1" id="KW-0732">Signal</keyword>
<evidence type="ECO:0000313" key="2">
    <source>
        <dbReference type="EMBL" id="MBS0032003.1"/>
    </source>
</evidence>
<feature type="chain" id="PRO_5046189287" evidence="1">
    <location>
        <begin position="23"/>
        <end position="493"/>
    </location>
</feature>
<protein>
    <submittedName>
        <fullName evidence="2">Uncharacterized protein</fullName>
    </submittedName>
</protein>
<dbReference type="InterPro" id="IPR029058">
    <property type="entry name" value="AB_hydrolase_fold"/>
</dbReference>
<organism evidence="2 3">
    <name type="scientific">Chitinophaga hostae</name>
    <dbReference type="NCBI Taxonomy" id="2831022"/>
    <lineage>
        <taxon>Bacteria</taxon>
        <taxon>Pseudomonadati</taxon>
        <taxon>Bacteroidota</taxon>
        <taxon>Chitinophagia</taxon>
        <taxon>Chitinophagales</taxon>
        <taxon>Chitinophagaceae</taxon>
        <taxon>Chitinophaga</taxon>
    </lineage>
</organism>
<gene>
    <name evidence="2" type="ORF">KE626_32020</name>
</gene>
<dbReference type="Proteomes" id="UP000676386">
    <property type="component" value="Unassembled WGS sequence"/>
</dbReference>
<accession>A0ABS5J9W1</accession>